<dbReference type="Proteomes" id="UP000737018">
    <property type="component" value="Unassembled WGS sequence"/>
</dbReference>
<keyword evidence="2" id="KW-1185">Reference proteome</keyword>
<evidence type="ECO:0000313" key="1">
    <source>
        <dbReference type="EMBL" id="KAF3959663.1"/>
    </source>
</evidence>
<dbReference type="AlphaFoldDB" id="A0A8J4RAE2"/>
<dbReference type="EMBL" id="JRKL02002278">
    <property type="protein sequence ID" value="KAF3959663.1"/>
    <property type="molecule type" value="Genomic_DNA"/>
</dbReference>
<gene>
    <name evidence="1" type="ORF">CMV_015547</name>
</gene>
<organism evidence="1 2">
    <name type="scientific">Castanea mollissima</name>
    <name type="common">Chinese chestnut</name>
    <dbReference type="NCBI Taxonomy" id="60419"/>
    <lineage>
        <taxon>Eukaryota</taxon>
        <taxon>Viridiplantae</taxon>
        <taxon>Streptophyta</taxon>
        <taxon>Embryophyta</taxon>
        <taxon>Tracheophyta</taxon>
        <taxon>Spermatophyta</taxon>
        <taxon>Magnoliopsida</taxon>
        <taxon>eudicotyledons</taxon>
        <taxon>Gunneridae</taxon>
        <taxon>Pentapetalae</taxon>
        <taxon>rosids</taxon>
        <taxon>fabids</taxon>
        <taxon>Fagales</taxon>
        <taxon>Fagaceae</taxon>
        <taxon>Castanea</taxon>
    </lineage>
</organism>
<evidence type="ECO:0000313" key="2">
    <source>
        <dbReference type="Proteomes" id="UP000737018"/>
    </source>
</evidence>
<sequence>MASVMFNKKPLTPDVVIDETWFLDPVACEELNVIVLSWRWVIKSITGKCSALQVILGKESELVEKIAEISCFIVCQKSMKKNAGMPSGCFSQGTQLSQVIRLKTEECNVCNYFERHNIEITPTRKKCNY</sequence>
<name>A0A8J4RAE2_9ROSI</name>
<accession>A0A8J4RAE2</accession>
<reference evidence="1" key="1">
    <citation type="submission" date="2020-03" db="EMBL/GenBank/DDBJ databases">
        <title>Castanea mollissima Vanexum genome sequencing.</title>
        <authorList>
            <person name="Staton M."/>
        </authorList>
    </citation>
    <scope>NUCLEOTIDE SEQUENCE</scope>
    <source>
        <tissue evidence="1">Leaf</tissue>
    </source>
</reference>
<proteinExistence type="predicted"/>
<protein>
    <submittedName>
        <fullName evidence="1">Uncharacterized protein</fullName>
    </submittedName>
</protein>
<dbReference type="OrthoDB" id="2735536at2759"/>
<comment type="caution">
    <text evidence="1">The sequence shown here is derived from an EMBL/GenBank/DDBJ whole genome shotgun (WGS) entry which is preliminary data.</text>
</comment>